<keyword evidence="4" id="KW-1185">Reference proteome</keyword>
<accession>A0A9W9FFQ7</accession>
<keyword evidence="2" id="KW-0732">Signal</keyword>
<reference evidence="3" key="2">
    <citation type="journal article" date="2023" name="IMA Fungus">
        <title>Comparative genomic study of the Penicillium genus elucidates a diverse pangenome and 15 lateral gene transfer events.</title>
        <authorList>
            <person name="Petersen C."/>
            <person name="Sorensen T."/>
            <person name="Nielsen M.R."/>
            <person name="Sondergaard T.E."/>
            <person name="Sorensen J.L."/>
            <person name="Fitzpatrick D.A."/>
            <person name="Frisvad J.C."/>
            <person name="Nielsen K.L."/>
        </authorList>
    </citation>
    <scope>NUCLEOTIDE SEQUENCE</scope>
    <source>
        <strain evidence="3">IBT 30761</strain>
    </source>
</reference>
<dbReference type="RefSeq" id="XP_056475049.1">
    <property type="nucleotide sequence ID" value="XM_056618890.1"/>
</dbReference>
<dbReference type="OrthoDB" id="4368958at2759"/>
<proteinExistence type="predicted"/>
<evidence type="ECO:0000313" key="3">
    <source>
        <dbReference type="EMBL" id="KAJ5099395.1"/>
    </source>
</evidence>
<evidence type="ECO:0000256" key="1">
    <source>
        <dbReference type="SAM" id="MobiDB-lite"/>
    </source>
</evidence>
<dbReference type="AlphaFoldDB" id="A0A9W9FFQ7"/>
<gene>
    <name evidence="3" type="ORF">N7532_006396</name>
</gene>
<dbReference type="EMBL" id="JAPQKI010000005">
    <property type="protein sequence ID" value="KAJ5099395.1"/>
    <property type="molecule type" value="Genomic_DNA"/>
</dbReference>
<dbReference type="GeneID" id="81357869"/>
<name>A0A9W9FFQ7_9EURO</name>
<reference evidence="3" key="1">
    <citation type="submission" date="2022-11" db="EMBL/GenBank/DDBJ databases">
        <authorList>
            <person name="Petersen C."/>
        </authorList>
    </citation>
    <scope>NUCLEOTIDE SEQUENCE</scope>
    <source>
        <strain evidence="3">IBT 30761</strain>
    </source>
</reference>
<feature type="region of interest" description="Disordered" evidence="1">
    <location>
        <begin position="164"/>
        <end position="197"/>
    </location>
</feature>
<evidence type="ECO:0000313" key="4">
    <source>
        <dbReference type="Proteomes" id="UP001149074"/>
    </source>
</evidence>
<sequence length="222" mass="22160">MQYATLAALFFASAAVAAPAPEPTATSTSDSYDDYDDYSDSYGLGGEVPSSISSIVMAIESAVPTEWLMSMYTHSGFANAEASRIANGDFPDWVSDVPEVAQTYFEEELQGEASTYLSYIATATDDLFATATDDASSSATDIVGSGLRSIATSLVVQTTIGSSSSHSAASTTEASTSGSASGSASPTSEATSTSTAGAPAATGGIAMSLAGAAGVLGLALAL</sequence>
<feature type="chain" id="PRO_5040718870" evidence="2">
    <location>
        <begin position="18"/>
        <end position="222"/>
    </location>
</feature>
<comment type="caution">
    <text evidence="3">The sequence shown here is derived from an EMBL/GenBank/DDBJ whole genome shotgun (WGS) entry which is preliminary data.</text>
</comment>
<dbReference type="Proteomes" id="UP001149074">
    <property type="component" value="Unassembled WGS sequence"/>
</dbReference>
<feature type="signal peptide" evidence="2">
    <location>
        <begin position="1"/>
        <end position="17"/>
    </location>
</feature>
<protein>
    <submittedName>
        <fullName evidence="3">Uncharacterized protein</fullName>
    </submittedName>
</protein>
<evidence type="ECO:0000256" key="2">
    <source>
        <dbReference type="SAM" id="SignalP"/>
    </source>
</evidence>
<organism evidence="3 4">
    <name type="scientific">Penicillium argentinense</name>
    <dbReference type="NCBI Taxonomy" id="1131581"/>
    <lineage>
        <taxon>Eukaryota</taxon>
        <taxon>Fungi</taxon>
        <taxon>Dikarya</taxon>
        <taxon>Ascomycota</taxon>
        <taxon>Pezizomycotina</taxon>
        <taxon>Eurotiomycetes</taxon>
        <taxon>Eurotiomycetidae</taxon>
        <taxon>Eurotiales</taxon>
        <taxon>Aspergillaceae</taxon>
        <taxon>Penicillium</taxon>
    </lineage>
</organism>